<dbReference type="InterPro" id="IPR011712">
    <property type="entry name" value="Sig_transdc_His_kin_sub3_dim/P"/>
</dbReference>
<keyword evidence="6" id="KW-0812">Transmembrane</keyword>
<keyword evidence="2" id="KW-0597">Phosphoprotein</keyword>
<evidence type="ECO:0000256" key="4">
    <source>
        <dbReference type="ARBA" id="ARBA00022777"/>
    </source>
</evidence>
<dbReference type="Gene3D" id="3.30.565.10">
    <property type="entry name" value="Histidine kinase-like ATPase, C-terminal domain"/>
    <property type="match status" value="1"/>
</dbReference>
<proteinExistence type="predicted"/>
<evidence type="ECO:0000256" key="1">
    <source>
        <dbReference type="ARBA" id="ARBA00004370"/>
    </source>
</evidence>
<comment type="caution">
    <text evidence="8">The sequence shown here is derived from an EMBL/GenBank/DDBJ whole genome shotgun (WGS) entry which is preliminary data.</text>
</comment>
<dbReference type="SUPFAM" id="SSF55874">
    <property type="entry name" value="ATPase domain of HSP90 chaperone/DNA topoisomerase II/histidine kinase"/>
    <property type="match status" value="1"/>
</dbReference>
<protein>
    <submittedName>
        <fullName evidence="8">Histidine kinase</fullName>
    </submittedName>
</protein>
<comment type="subcellular location">
    <subcellularLocation>
        <location evidence="1">Membrane</location>
    </subcellularLocation>
</comment>
<dbReference type="RefSeq" id="WP_276267709.1">
    <property type="nucleotide sequence ID" value="NZ_JARJLM010000518.1"/>
</dbReference>
<keyword evidence="3" id="KW-0808">Transferase</keyword>
<dbReference type="Pfam" id="PF02518">
    <property type="entry name" value="HATPase_c"/>
    <property type="match status" value="1"/>
</dbReference>
<dbReference type="InterPro" id="IPR003660">
    <property type="entry name" value="HAMP_dom"/>
</dbReference>
<name>A0ABT6AYH7_9BURK</name>
<evidence type="ECO:0000256" key="3">
    <source>
        <dbReference type="ARBA" id="ARBA00022679"/>
    </source>
</evidence>
<dbReference type="InterPro" id="IPR003594">
    <property type="entry name" value="HATPase_dom"/>
</dbReference>
<dbReference type="PROSITE" id="PS50885">
    <property type="entry name" value="HAMP"/>
    <property type="match status" value="1"/>
</dbReference>
<dbReference type="GO" id="GO:0016301">
    <property type="term" value="F:kinase activity"/>
    <property type="evidence" value="ECO:0007669"/>
    <property type="project" value="UniProtKB-KW"/>
</dbReference>
<feature type="transmembrane region" description="Helical" evidence="6">
    <location>
        <begin position="167"/>
        <end position="189"/>
    </location>
</feature>
<evidence type="ECO:0000256" key="6">
    <source>
        <dbReference type="SAM" id="Phobius"/>
    </source>
</evidence>
<reference evidence="8 9" key="1">
    <citation type="submission" date="2023-03" db="EMBL/GenBank/DDBJ databases">
        <title>Draft assemblies of triclosan tolerant bacteria isolated from returned activated sludge.</title>
        <authorList>
            <person name="Van Hamelsveld S."/>
        </authorList>
    </citation>
    <scope>NUCLEOTIDE SEQUENCE [LARGE SCALE GENOMIC DNA]</scope>
    <source>
        <strain evidence="8 9">GW210010_S58</strain>
    </source>
</reference>
<evidence type="ECO:0000313" key="9">
    <source>
        <dbReference type="Proteomes" id="UP001216674"/>
    </source>
</evidence>
<organism evidence="8 9">
    <name type="scientific">Cupriavidus basilensis</name>
    <dbReference type="NCBI Taxonomy" id="68895"/>
    <lineage>
        <taxon>Bacteria</taxon>
        <taxon>Pseudomonadati</taxon>
        <taxon>Pseudomonadota</taxon>
        <taxon>Betaproteobacteria</taxon>
        <taxon>Burkholderiales</taxon>
        <taxon>Burkholderiaceae</taxon>
        <taxon>Cupriavidus</taxon>
    </lineage>
</organism>
<keyword evidence="6" id="KW-1133">Transmembrane helix</keyword>
<sequence>MKPEEAGAMEMSSLLMRRAAWVILPGLCCALLAALWQAQANVRDEGIGALRTAELVAHLAALQGSGPAGDAASLDALRRINASGELRHLQLLLKDGEGRVLVAPAVEAAVPALLLAWQRVQARWQGPAAAPAAPAHTWRIARGDGRHWQASLIWNPRSEQREALGDIVGVLALLCLFSAAMLGGIWWAVRRALAPLRDILHAIARYERNDYAYRLPVMPTRELDVIARALDHLAGALAHTQATRRALSLRVLTLQEQERARLARELHDEFGQVLTAMRADTAYMVRKTGADPALNAVAQDLAGHCERIHLDVKALLRGLRPHGLLPGSGPVPLERMLGELVQGWRGQPGGRTVFSLRLALNGAVLPDDLAVSLYRMTQEALTNVVRHARASRATVSLRAAGAGEVHWSVEDDGVGIAAAAPAAPGPATHQGHGLDGLRERVWAHGGEIGIGAAAPGAARPGLRLAASFRLAGDREPAVPRHRADRPQEA</sequence>
<dbReference type="Pfam" id="PF00672">
    <property type="entry name" value="HAMP"/>
    <property type="match status" value="1"/>
</dbReference>
<keyword evidence="9" id="KW-1185">Reference proteome</keyword>
<dbReference type="PANTHER" id="PTHR24421">
    <property type="entry name" value="NITRATE/NITRITE SENSOR PROTEIN NARX-RELATED"/>
    <property type="match status" value="1"/>
</dbReference>
<evidence type="ECO:0000259" key="7">
    <source>
        <dbReference type="PROSITE" id="PS50885"/>
    </source>
</evidence>
<feature type="domain" description="HAMP" evidence="7">
    <location>
        <begin position="190"/>
        <end position="242"/>
    </location>
</feature>
<dbReference type="Gene3D" id="6.10.340.10">
    <property type="match status" value="1"/>
</dbReference>
<accession>A0ABT6AYH7</accession>
<keyword evidence="5" id="KW-0902">Two-component regulatory system</keyword>
<evidence type="ECO:0000256" key="2">
    <source>
        <dbReference type="ARBA" id="ARBA00022553"/>
    </source>
</evidence>
<keyword evidence="4 8" id="KW-0418">Kinase</keyword>
<dbReference type="InterPro" id="IPR050482">
    <property type="entry name" value="Sensor_HK_TwoCompSys"/>
</dbReference>
<dbReference type="PANTHER" id="PTHR24421:SF58">
    <property type="entry name" value="SIGNAL TRANSDUCTION HISTIDINE-PROTEIN KINASE_PHOSPHATASE UHPB"/>
    <property type="match status" value="1"/>
</dbReference>
<dbReference type="Proteomes" id="UP001216674">
    <property type="component" value="Unassembled WGS sequence"/>
</dbReference>
<dbReference type="Gene3D" id="1.20.5.1930">
    <property type="match status" value="1"/>
</dbReference>
<keyword evidence="6" id="KW-0472">Membrane</keyword>
<gene>
    <name evidence="8" type="ORF">P3W85_31985</name>
</gene>
<dbReference type="EMBL" id="JARJLM010000518">
    <property type="protein sequence ID" value="MDF3837534.1"/>
    <property type="molecule type" value="Genomic_DNA"/>
</dbReference>
<dbReference type="CDD" id="cd16917">
    <property type="entry name" value="HATPase_UhpB-NarQ-NarX-like"/>
    <property type="match status" value="1"/>
</dbReference>
<dbReference type="Pfam" id="PF07730">
    <property type="entry name" value="HisKA_3"/>
    <property type="match status" value="1"/>
</dbReference>
<evidence type="ECO:0000256" key="5">
    <source>
        <dbReference type="ARBA" id="ARBA00023012"/>
    </source>
</evidence>
<dbReference type="SMART" id="SM00304">
    <property type="entry name" value="HAMP"/>
    <property type="match status" value="1"/>
</dbReference>
<dbReference type="InterPro" id="IPR036890">
    <property type="entry name" value="HATPase_C_sf"/>
</dbReference>
<dbReference type="CDD" id="cd06225">
    <property type="entry name" value="HAMP"/>
    <property type="match status" value="1"/>
</dbReference>
<evidence type="ECO:0000313" key="8">
    <source>
        <dbReference type="EMBL" id="MDF3837534.1"/>
    </source>
</evidence>